<dbReference type="Proteomes" id="UP000235371">
    <property type="component" value="Unassembled WGS sequence"/>
</dbReference>
<dbReference type="RefSeq" id="XP_024738638.1">
    <property type="nucleotide sequence ID" value="XM_024880045.1"/>
</dbReference>
<feature type="domain" description="Prion-inhibition and propagation HeLo" evidence="1">
    <location>
        <begin position="2"/>
        <end position="122"/>
    </location>
</feature>
<dbReference type="InterPro" id="IPR029498">
    <property type="entry name" value="HeLo_dom"/>
</dbReference>
<dbReference type="InterPro" id="IPR038305">
    <property type="entry name" value="HeLo_sf"/>
</dbReference>
<name>A0A2J6TFD5_9HELO</name>
<organism evidence="2 3">
    <name type="scientific">Hyaloscypha bicolor E</name>
    <dbReference type="NCBI Taxonomy" id="1095630"/>
    <lineage>
        <taxon>Eukaryota</taxon>
        <taxon>Fungi</taxon>
        <taxon>Dikarya</taxon>
        <taxon>Ascomycota</taxon>
        <taxon>Pezizomycotina</taxon>
        <taxon>Leotiomycetes</taxon>
        <taxon>Helotiales</taxon>
        <taxon>Hyaloscyphaceae</taxon>
        <taxon>Hyaloscypha</taxon>
        <taxon>Hyaloscypha bicolor</taxon>
    </lineage>
</organism>
<dbReference type="GeneID" id="36588122"/>
<dbReference type="InParanoid" id="A0A2J6TFD5"/>
<keyword evidence="3" id="KW-1185">Reference proteome</keyword>
<evidence type="ECO:0000313" key="2">
    <source>
        <dbReference type="EMBL" id="PMD61734.1"/>
    </source>
</evidence>
<proteinExistence type="predicted"/>
<dbReference type="OrthoDB" id="20872at2759"/>
<sequence length="204" mass="22608">MAKDTILQILALFADTEEISKEYKLKAKAGEDLTLFTATNMDPLHMALENTIKQIAIKRQKGSRFLKLTSWALYHRTEFQQLIGSVVVLINNLENLFPAPQAQVTLVRQEAAEIGDKKFLQVIENVAKGVHSLLRTAAQEVLPGHKFLKIVVRGQAQTGNMYSSNWRGTATGASSQYDSVEVEKGGKALIGEILGDYGKGFWDD</sequence>
<evidence type="ECO:0000259" key="1">
    <source>
        <dbReference type="Pfam" id="PF14479"/>
    </source>
</evidence>
<gene>
    <name evidence="2" type="ORF">K444DRAFT_611973</name>
</gene>
<dbReference type="Gene3D" id="1.20.120.1020">
    <property type="entry name" value="Prion-inhibition and propagation, HeLo domain"/>
    <property type="match status" value="1"/>
</dbReference>
<dbReference type="STRING" id="1095630.A0A2J6TFD5"/>
<dbReference type="Pfam" id="PF14479">
    <property type="entry name" value="HeLo"/>
    <property type="match status" value="1"/>
</dbReference>
<dbReference type="AlphaFoldDB" id="A0A2J6TFD5"/>
<reference evidence="2 3" key="1">
    <citation type="submission" date="2016-04" db="EMBL/GenBank/DDBJ databases">
        <title>A degradative enzymes factory behind the ericoid mycorrhizal symbiosis.</title>
        <authorList>
            <consortium name="DOE Joint Genome Institute"/>
            <person name="Martino E."/>
            <person name="Morin E."/>
            <person name="Grelet G."/>
            <person name="Kuo A."/>
            <person name="Kohler A."/>
            <person name="Daghino S."/>
            <person name="Barry K."/>
            <person name="Choi C."/>
            <person name="Cichocki N."/>
            <person name="Clum A."/>
            <person name="Copeland A."/>
            <person name="Hainaut M."/>
            <person name="Haridas S."/>
            <person name="Labutti K."/>
            <person name="Lindquist E."/>
            <person name="Lipzen A."/>
            <person name="Khouja H.-R."/>
            <person name="Murat C."/>
            <person name="Ohm R."/>
            <person name="Olson A."/>
            <person name="Spatafora J."/>
            <person name="Veneault-Fourrey C."/>
            <person name="Henrissat B."/>
            <person name="Grigoriev I."/>
            <person name="Martin F."/>
            <person name="Perotto S."/>
        </authorList>
    </citation>
    <scope>NUCLEOTIDE SEQUENCE [LARGE SCALE GENOMIC DNA]</scope>
    <source>
        <strain evidence="2 3">E</strain>
    </source>
</reference>
<evidence type="ECO:0000313" key="3">
    <source>
        <dbReference type="Proteomes" id="UP000235371"/>
    </source>
</evidence>
<protein>
    <recommendedName>
        <fullName evidence="1">Prion-inhibition and propagation HeLo domain-containing protein</fullName>
    </recommendedName>
</protein>
<dbReference type="EMBL" id="KZ613786">
    <property type="protein sequence ID" value="PMD61734.1"/>
    <property type="molecule type" value="Genomic_DNA"/>
</dbReference>
<accession>A0A2J6TFD5</accession>